<dbReference type="InterPro" id="IPR019742">
    <property type="entry name" value="MacrogloblnA2_CS"/>
</dbReference>
<organism evidence="15 16">
    <name type="scientific">Carlito syrichta</name>
    <name type="common">Philippine tarsier</name>
    <name type="synonym">Tarsius syrichta</name>
    <dbReference type="NCBI Taxonomy" id="1868482"/>
    <lineage>
        <taxon>Eukaryota</taxon>
        <taxon>Metazoa</taxon>
        <taxon>Chordata</taxon>
        <taxon>Craniata</taxon>
        <taxon>Vertebrata</taxon>
        <taxon>Euteleostomi</taxon>
        <taxon>Mammalia</taxon>
        <taxon>Eutheria</taxon>
        <taxon>Euarchontoglires</taxon>
        <taxon>Primates</taxon>
        <taxon>Haplorrhini</taxon>
        <taxon>Tarsiiformes</taxon>
        <taxon>Tarsiidae</taxon>
        <taxon>Carlito</taxon>
    </lineage>
</organism>
<dbReference type="Gene3D" id="2.60.40.1940">
    <property type="match status" value="1"/>
</dbReference>
<keyword evidence="6" id="KW-0722">Serine protease inhibitor</keyword>
<dbReference type="SMART" id="SM01359">
    <property type="entry name" value="A2M_N_2"/>
    <property type="match status" value="1"/>
</dbReference>
<dbReference type="InterPro" id="IPR013783">
    <property type="entry name" value="Ig-like_fold"/>
</dbReference>
<feature type="domain" description="Alpha-macroglobulin receptor-binding" evidence="14">
    <location>
        <begin position="1384"/>
        <end position="1471"/>
    </location>
</feature>
<evidence type="ECO:0000256" key="3">
    <source>
        <dbReference type="ARBA" id="ARBA00022525"/>
    </source>
</evidence>
<dbReference type="FunFam" id="2.60.40.1930:FF:000002">
    <property type="entry name" value="PZP, alpha-2-macroglobulin like"/>
    <property type="match status" value="1"/>
</dbReference>
<evidence type="ECO:0000256" key="6">
    <source>
        <dbReference type="ARBA" id="ARBA00022900"/>
    </source>
</evidence>
<dbReference type="Pfam" id="PF17789">
    <property type="entry name" value="MG4"/>
    <property type="match status" value="1"/>
</dbReference>
<comment type="subcellular location">
    <subcellularLocation>
        <location evidence="1">Secreted</location>
    </subcellularLocation>
</comment>
<dbReference type="Pfam" id="PF01835">
    <property type="entry name" value="MG2"/>
    <property type="match status" value="1"/>
</dbReference>
<evidence type="ECO:0000256" key="8">
    <source>
        <dbReference type="ARBA" id="ARBA00023157"/>
    </source>
</evidence>
<dbReference type="GO" id="GO:0002020">
    <property type="term" value="F:protease binding"/>
    <property type="evidence" value="ECO:0007669"/>
    <property type="project" value="TreeGrafter"/>
</dbReference>
<dbReference type="InterPro" id="IPR014756">
    <property type="entry name" value="Ig_E-set"/>
</dbReference>
<protein>
    <submittedName>
        <fullName evidence="16">Pregnancy zone protein-like</fullName>
    </submittedName>
</protein>
<evidence type="ECO:0000313" key="16">
    <source>
        <dbReference type="RefSeq" id="XP_008064271.1"/>
    </source>
</evidence>
<dbReference type="InterPro" id="IPR036595">
    <property type="entry name" value="A-macroglobulin_rcpt-bd_sf"/>
</dbReference>
<dbReference type="PANTHER" id="PTHR11412">
    <property type="entry name" value="MACROGLOBULIN / COMPLEMENT"/>
    <property type="match status" value="1"/>
</dbReference>
<keyword evidence="9" id="KW-0325">Glycoprotein</keyword>
<dbReference type="Pfam" id="PF07677">
    <property type="entry name" value="A2M_recep"/>
    <property type="match status" value="1"/>
</dbReference>
<dbReference type="InterPro" id="IPR002890">
    <property type="entry name" value="MG2"/>
</dbReference>
<reference evidence="16" key="1">
    <citation type="submission" date="2025-08" db="UniProtKB">
        <authorList>
            <consortium name="RefSeq"/>
        </authorList>
    </citation>
    <scope>IDENTIFICATION</scope>
</reference>
<dbReference type="Gene3D" id="2.60.120.1540">
    <property type="match status" value="1"/>
</dbReference>
<feature type="domain" description="Alpha-2-macroglobulin bait region" evidence="12">
    <location>
        <begin position="456"/>
        <end position="604"/>
    </location>
</feature>
<dbReference type="SMART" id="SM01361">
    <property type="entry name" value="A2M_recep"/>
    <property type="match status" value="1"/>
</dbReference>
<feature type="chain" id="PRO_5010531613" evidence="11">
    <location>
        <begin position="25"/>
        <end position="1532"/>
    </location>
</feature>
<dbReference type="CDD" id="cd02897">
    <property type="entry name" value="A2M_2"/>
    <property type="match status" value="1"/>
</dbReference>
<dbReference type="Pfam" id="PF17791">
    <property type="entry name" value="MG3"/>
    <property type="match status" value="1"/>
</dbReference>
<evidence type="ECO:0000256" key="9">
    <source>
        <dbReference type="ARBA" id="ARBA00023180"/>
    </source>
</evidence>
<dbReference type="FunFam" id="2.60.40.10:FF:000312">
    <property type="entry name" value="Alpha-2-macroglobulin like 1"/>
    <property type="match status" value="1"/>
</dbReference>
<dbReference type="PROSITE" id="PS00477">
    <property type="entry name" value="ALPHA_2_MACROGLOBULIN"/>
    <property type="match status" value="1"/>
</dbReference>
<evidence type="ECO:0000313" key="15">
    <source>
        <dbReference type="Proteomes" id="UP000189704"/>
    </source>
</evidence>
<dbReference type="InterPro" id="IPR040839">
    <property type="entry name" value="MG4"/>
</dbReference>
<dbReference type="SMART" id="SM01360">
    <property type="entry name" value="A2M"/>
    <property type="match status" value="1"/>
</dbReference>
<evidence type="ECO:0000256" key="2">
    <source>
        <dbReference type="ARBA" id="ARBA00010952"/>
    </source>
</evidence>
<dbReference type="Gene3D" id="2.60.40.690">
    <property type="entry name" value="Alpha-macroglobulin, receptor-binding domain"/>
    <property type="match status" value="1"/>
</dbReference>
<gene>
    <name evidence="16" type="primary">LOC103268496</name>
</gene>
<evidence type="ECO:0000259" key="14">
    <source>
        <dbReference type="SMART" id="SM01361"/>
    </source>
</evidence>
<dbReference type="OrthoDB" id="9998011at2759"/>
<dbReference type="FunFam" id="2.60.40.1940:FF:000002">
    <property type="entry name" value="Alpha-2-macroglobulin"/>
    <property type="match status" value="1"/>
</dbReference>
<feature type="signal peptide" evidence="11">
    <location>
        <begin position="1"/>
        <end position="24"/>
    </location>
</feature>
<proteinExistence type="inferred from homology"/>
<evidence type="ECO:0000256" key="11">
    <source>
        <dbReference type="SAM" id="SignalP"/>
    </source>
</evidence>
<keyword evidence="3" id="KW-0964">Secreted</keyword>
<dbReference type="InterPro" id="IPR008930">
    <property type="entry name" value="Terpenoid_cyclase/PrenylTrfase"/>
</dbReference>
<evidence type="ECO:0000259" key="13">
    <source>
        <dbReference type="SMART" id="SM01360"/>
    </source>
</evidence>
<keyword evidence="10" id="KW-0082">Bait region</keyword>
<dbReference type="SUPFAM" id="SSF81296">
    <property type="entry name" value="E set domains"/>
    <property type="match status" value="1"/>
</dbReference>
<dbReference type="Gene3D" id="1.50.10.20">
    <property type="match status" value="1"/>
</dbReference>
<dbReference type="SMART" id="SM01419">
    <property type="entry name" value="Thiol-ester_cl"/>
    <property type="match status" value="1"/>
</dbReference>
<dbReference type="FunFam" id="2.60.40.1930:FF:000001">
    <property type="entry name" value="CD109 isoform 3"/>
    <property type="match status" value="1"/>
</dbReference>
<dbReference type="InterPro" id="IPR041555">
    <property type="entry name" value="MG3"/>
</dbReference>
<dbReference type="GeneID" id="103268496"/>
<dbReference type="InterPro" id="IPR009048">
    <property type="entry name" value="A-macroglobulin_rcpt-bd"/>
</dbReference>
<dbReference type="Gene3D" id="2.60.40.10">
    <property type="entry name" value="Immunoglobulins"/>
    <property type="match status" value="2"/>
</dbReference>
<dbReference type="SUPFAM" id="SSF48239">
    <property type="entry name" value="Terpenoid cyclases/Protein prenyltransferases"/>
    <property type="match status" value="1"/>
</dbReference>
<evidence type="ECO:0000256" key="4">
    <source>
        <dbReference type="ARBA" id="ARBA00022690"/>
    </source>
</evidence>
<dbReference type="SUPFAM" id="SSF49410">
    <property type="entry name" value="Alpha-macroglobulin receptor domain"/>
    <property type="match status" value="1"/>
</dbReference>
<dbReference type="InterPro" id="IPR011626">
    <property type="entry name" value="Alpha-macroglobulin_TED"/>
</dbReference>
<dbReference type="PANTHER" id="PTHR11412:SF116">
    <property type="entry name" value="PREGNANCY ZONE PROTEIN"/>
    <property type="match status" value="1"/>
</dbReference>
<dbReference type="InterPro" id="IPR050473">
    <property type="entry name" value="A2M/Complement_sys"/>
</dbReference>
<keyword evidence="5 11" id="KW-0732">Signal</keyword>
<dbReference type="Pfam" id="PF07703">
    <property type="entry name" value="A2M_BRD"/>
    <property type="match status" value="1"/>
</dbReference>
<sequence>MRGNQLPNPVLILLFLLLPRDASATGKPQYIVLVPSQLYVGVPEKACVFLNHLNETVTLIITLEYGLQSRNLLTDVVAKRNAFYCKPFIIPELPSSSAFIAVQVNGPTLHFIKRKPMYITNVENPVFVQTDKPMYKAGQTVRFRVVSVDINFHPLNETFPVVYIENPKKNRIFQWQSLKLQGGFSQLSFPLSVEPILGHYKIVVQKKSGKKIEHSFEVNEYVLPKFEVQVKMPKAIGFLDEEFVVSVCGLYTYGKPVPGLVTINVCRKYSRYYSACHGKYSQNICDEFSQQADNNGCFTQVIKTSMFQLRQRGYDMSIQVEAKVKEEGTGLELTGRGSSSITNTLSKVRFTKVDSHYRRGLPFFGQVLLVDGRNQPMSNKTLVISVGAVYNSRVTTNEHGLADISIDTTNLISSLIAVTATYKHNHFCHDNWWLDEFHTEAYHSAKHIFSPSKSYVHLKPIVGTVTCGQTQEIQAHYILNEQILKNEKELTFYYLVKARGSISQSGIYVLSLEQGNMKGVFSFSLQVESDFAPTAQLFVYTVLPDGEIVADTDKLKIENCFANKVHLRFSSAQSLPASDNHLQVTASPLSLCALRAVDQSVLLMKPEAELSPQSVYKLLPVKTLPSIRYGGQMNEDGEKCISVDDITHNGLVYAPKHNLDDDDAASIFESAELNIFTNSKIHKPFFCPLPQPYPEVPVAFAGAASTPKGNFRGPPTPPIGLPMRVSENLPKIVQVKETVRKYFPETWIWDLVVVNSSGGSELAMKVPDTITEWKASAFCLSETTGLGLSPIASLRVFQPFFLELTLPYSVVRGEVFTLKATVFNYLSHCIRVSVQLEDSSAFRAVPAEKNEESHCVCGNGRKTVSWAVTPMSLGKVNFTATADAMQSQELCDNEMPQAPTLGQKDTVIKPLLVEPEGIEKEKTFNTLLCASDTGTPEKLSLNVPSNVVEGSVRATYSVLGDILGSVVQNLQNLLRMPYGCGEQNMILFVPNIYVLNYLNETRQLTEKIKAKAISHLVSGYQRQLNYKHSDGSYSTFGNRDGKTQGNTWLTAFVLKSFAQAQLHIFVEDSHIMNALSWLSQKQKENGCFQRSGSLLHKAMKGGVDDEVTLSAYITIALLEMPLPATHTVVRNALFCLETAWNSTSEAQENLVYTKALLAYAFALAGNQAKRRELLESLDKEAVKEEDSIHWQRPGKHQEANTLHYQPRAPSVEVEMTSYVLLAYLTMLPAPSPEDLSVASRIVKWITKQQNPNGGFSSTQDTVVALQALSKYGAATFTKIEKEALVTVKSSDTFSEKFHVVDSNRLLLQEVRLPKIPGEYSTTVSGSGCVYLQTSLRYNILPKKEEKAPFALHVDTLPQNCDGIDAHRKFQIRINISYTGDQPSSNMVIVDVKMISGFIPVKPSVKKLQEQPQIQRTEVSTNHVLVYFEKLTRQPLNFSFLVEQDIQVKNLKPATVKAYDYYETDEFTIEEYSAPCSAEMPQNVSEFSTTYQNLAQRLSDFSLENNEAITESNDPFRESVLNSELYSEAEALV</sequence>
<dbReference type="Gene3D" id="2.60.40.1930">
    <property type="match status" value="2"/>
</dbReference>
<evidence type="ECO:0000256" key="10">
    <source>
        <dbReference type="ARBA" id="ARBA00023248"/>
    </source>
</evidence>
<dbReference type="FunFam" id="2.60.40.690:FF:000001">
    <property type="entry name" value="PZP, alpha-2-macroglobulin like"/>
    <property type="match status" value="1"/>
</dbReference>
<evidence type="ECO:0000256" key="1">
    <source>
        <dbReference type="ARBA" id="ARBA00004613"/>
    </source>
</evidence>
<keyword evidence="7" id="KW-0882">Thioester bond</keyword>
<dbReference type="Proteomes" id="UP000189704">
    <property type="component" value="Unplaced"/>
</dbReference>
<dbReference type="FunFam" id="1.50.10.20:FF:000001">
    <property type="entry name" value="CD109 isoform 1"/>
    <property type="match status" value="1"/>
</dbReference>
<dbReference type="InterPro" id="IPR011625">
    <property type="entry name" value="A2M_N_BRD"/>
</dbReference>
<keyword evidence="15" id="KW-1185">Reference proteome</keyword>
<dbReference type="RefSeq" id="XP_008064271.1">
    <property type="nucleotide sequence ID" value="XM_008066080.1"/>
</dbReference>
<dbReference type="Pfam" id="PF00207">
    <property type="entry name" value="A2M"/>
    <property type="match status" value="1"/>
</dbReference>
<evidence type="ECO:0000256" key="7">
    <source>
        <dbReference type="ARBA" id="ARBA00022966"/>
    </source>
</evidence>
<dbReference type="InterPro" id="IPR001599">
    <property type="entry name" value="Macroglobln_a2"/>
</dbReference>
<dbReference type="KEGG" id="csyr:103268496"/>
<evidence type="ECO:0000259" key="12">
    <source>
        <dbReference type="SMART" id="SM01359"/>
    </source>
</evidence>
<dbReference type="InterPro" id="IPR047565">
    <property type="entry name" value="Alpha-macroglob_thiol-ester_cl"/>
</dbReference>
<accession>A0A1U7UEG6</accession>
<dbReference type="GO" id="GO:0005615">
    <property type="term" value="C:extracellular space"/>
    <property type="evidence" value="ECO:0007669"/>
    <property type="project" value="InterPro"/>
</dbReference>
<comment type="similarity">
    <text evidence="2">Belongs to the protease inhibitor I39 (alpha-2-macroglobulin) family.</text>
</comment>
<dbReference type="GO" id="GO:0004867">
    <property type="term" value="F:serine-type endopeptidase inhibitor activity"/>
    <property type="evidence" value="ECO:0007669"/>
    <property type="project" value="UniProtKB-KW"/>
</dbReference>
<dbReference type="InterPro" id="IPR041813">
    <property type="entry name" value="A2M_TED"/>
</dbReference>
<dbReference type="Gene3D" id="2.20.130.20">
    <property type="match status" value="1"/>
</dbReference>
<feature type="domain" description="Alpha-2-macroglobulin" evidence="13">
    <location>
        <begin position="746"/>
        <end position="836"/>
    </location>
</feature>
<evidence type="ECO:0000256" key="5">
    <source>
        <dbReference type="ARBA" id="ARBA00022729"/>
    </source>
</evidence>
<name>A0A1U7UEG6_CARSF</name>
<dbReference type="Pfam" id="PF07678">
    <property type="entry name" value="TED_complement"/>
    <property type="match status" value="1"/>
</dbReference>
<keyword evidence="4" id="KW-0646">Protease inhibitor</keyword>
<keyword evidence="8" id="KW-1015">Disulfide bond</keyword>